<dbReference type="PANTHER" id="PTHR43104">
    <property type="entry name" value="L-2-HYDROXYGLUTARATE DEHYDROGENASE, MITOCHONDRIAL"/>
    <property type="match status" value="1"/>
</dbReference>
<keyword evidence="3" id="KW-0274">FAD</keyword>
<dbReference type="SUPFAM" id="SSF51905">
    <property type="entry name" value="FAD/NAD(P)-binding domain"/>
    <property type="match status" value="1"/>
</dbReference>
<evidence type="ECO:0000256" key="4">
    <source>
        <dbReference type="ARBA" id="ARBA00023002"/>
    </source>
</evidence>
<feature type="domain" description="FAD dependent oxidoreductase" evidence="6">
    <location>
        <begin position="5"/>
        <end position="363"/>
    </location>
</feature>
<evidence type="ECO:0000259" key="6">
    <source>
        <dbReference type="Pfam" id="PF01266"/>
    </source>
</evidence>
<dbReference type="InterPro" id="IPR006076">
    <property type="entry name" value="FAD-dep_OxRdtase"/>
</dbReference>
<dbReference type="Proteomes" id="UP000593594">
    <property type="component" value="Chromosome"/>
</dbReference>
<comment type="cofactor">
    <cofactor evidence="1">
        <name>FAD</name>
        <dbReference type="ChEBI" id="CHEBI:57692"/>
    </cofactor>
</comment>
<evidence type="ECO:0000313" key="8">
    <source>
        <dbReference type="Proteomes" id="UP000593594"/>
    </source>
</evidence>
<dbReference type="EMBL" id="CP058214">
    <property type="protein sequence ID" value="QPC44204.1"/>
    <property type="molecule type" value="Genomic_DNA"/>
</dbReference>
<dbReference type="GO" id="GO:0047545">
    <property type="term" value="F:(S)-2-hydroxyglutarate dehydrogenase activity"/>
    <property type="evidence" value="ECO:0007669"/>
    <property type="project" value="TreeGrafter"/>
</dbReference>
<proteinExistence type="inferred from homology"/>
<evidence type="ECO:0000256" key="1">
    <source>
        <dbReference type="ARBA" id="ARBA00001974"/>
    </source>
</evidence>
<organism evidence="7 8">
    <name type="scientific">Kaustia mangrovi</name>
    <dbReference type="NCBI Taxonomy" id="2593653"/>
    <lineage>
        <taxon>Bacteria</taxon>
        <taxon>Pseudomonadati</taxon>
        <taxon>Pseudomonadota</taxon>
        <taxon>Alphaproteobacteria</taxon>
        <taxon>Hyphomicrobiales</taxon>
        <taxon>Parvibaculaceae</taxon>
        <taxon>Kaustia</taxon>
    </lineage>
</organism>
<keyword evidence="8" id="KW-1185">Reference proteome</keyword>
<keyword evidence="4" id="KW-0560">Oxidoreductase</keyword>
<dbReference type="Pfam" id="PF01266">
    <property type="entry name" value="DAO"/>
    <property type="match status" value="1"/>
</dbReference>
<keyword evidence="2" id="KW-0285">Flavoprotein</keyword>
<dbReference type="InterPro" id="IPR036188">
    <property type="entry name" value="FAD/NAD-bd_sf"/>
</dbReference>
<dbReference type="Gene3D" id="3.50.50.60">
    <property type="entry name" value="FAD/NAD(P)-binding domain"/>
    <property type="match status" value="1"/>
</dbReference>
<evidence type="ECO:0000313" key="7">
    <source>
        <dbReference type="EMBL" id="QPC44204.1"/>
    </source>
</evidence>
<evidence type="ECO:0000256" key="5">
    <source>
        <dbReference type="ARBA" id="ARBA00037941"/>
    </source>
</evidence>
<gene>
    <name evidence="7" type="ORF">HW532_16785</name>
</gene>
<dbReference type="AlphaFoldDB" id="A0A7S8HD81"/>
<dbReference type="KEGG" id="kmn:HW532_16785"/>
<protein>
    <submittedName>
        <fullName evidence="7">NAD(P)/FAD-dependent oxidoreductase</fullName>
    </submittedName>
</protein>
<evidence type="ECO:0000256" key="2">
    <source>
        <dbReference type="ARBA" id="ARBA00022630"/>
    </source>
</evidence>
<dbReference type="PANTHER" id="PTHR43104:SF4">
    <property type="entry name" value="L-2-HYDROXYGLUTARATE DEHYDROGENASE, MITOCHONDRIAL"/>
    <property type="match status" value="1"/>
</dbReference>
<sequence length="376" mass="39177">MADIDAVIVGAGVVGLAIARELAMGGRSVVVLETADAIGTETSSRNSEVIHAGIYYPQGSLKARACVEGRRRLYDYMDTHGVPYRRCGKLIVAAGEDELAGIEALCARGKANGVDDLAMVSAAEAHALEPALDTVGGALSPSTGIVDSHALMLAYQGDAEAAGAMVAFLTPFERAEIVAEGRIAVHAGGAEPMTLETAVLVNAAGLYASHVAERIEGLDAAHVPVTRYARGHYFVLNGRCPFSHLIYPAPNNAGLGVHLTLDLGGQARFGPDVEWIDGIEYGVDPARGESFYAAIRRYWPELPHDSLNPGYSGIRPKLVGPADPPADFRIDGPEAHGVPGLVNLFGIESPGLTASLALALEVATRLDGGAALKLSA</sequence>
<evidence type="ECO:0000256" key="3">
    <source>
        <dbReference type="ARBA" id="ARBA00022827"/>
    </source>
</evidence>
<comment type="similarity">
    <text evidence="5">Belongs to the L2HGDH family.</text>
</comment>
<reference evidence="7 8" key="1">
    <citation type="submission" date="2020-06" db="EMBL/GenBank/DDBJ databases">
        <title>Genome sequence of 2 isolates from Red Sea Mangroves.</title>
        <authorList>
            <person name="Sefrji F."/>
            <person name="Michoud G."/>
            <person name="Merlino G."/>
            <person name="Daffonchio D."/>
        </authorList>
    </citation>
    <scope>NUCLEOTIDE SEQUENCE [LARGE SCALE GENOMIC DNA]</scope>
    <source>
        <strain evidence="7 8">R1DC25</strain>
    </source>
</reference>
<name>A0A7S8HD81_9HYPH</name>
<dbReference type="Gene3D" id="3.30.9.10">
    <property type="entry name" value="D-Amino Acid Oxidase, subunit A, domain 2"/>
    <property type="match status" value="1"/>
</dbReference>
<dbReference type="RefSeq" id="WP_213161570.1">
    <property type="nucleotide sequence ID" value="NZ_CP058214.1"/>
</dbReference>
<accession>A0A7S8HD81</accession>